<reference evidence="1 2" key="1">
    <citation type="journal article" date="2024" name="bioRxiv">
        <title>Comparative genomics of Cryptococcus and Kwoniella reveals pathogenesis evolution and contrasting karyotype dynamics via intercentromeric recombination or chromosome fusion.</title>
        <authorList>
            <person name="Coelho M.A."/>
            <person name="David-Palma M."/>
            <person name="Shea T."/>
            <person name="Bowers K."/>
            <person name="McGinley-Smith S."/>
            <person name="Mohammad A.W."/>
            <person name="Gnirke A."/>
            <person name="Yurkov A.M."/>
            <person name="Nowrousian M."/>
            <person name="Sun S."/>
            <person name="Cuomo C.A."/>
            <person name="Heitman J."/>
        </authorList>
    </citation>
    <scope>NUCLEOTIDE SEQUENCE [LARGE SCALE GENOMIC DNA]</scope>
    <source>
        <strain evidence="1 2">CBS 13917</strain>
    </source>
</reference>
<gene>
    <name evidence="1" type="ORF">IAR55_006203</name>
</gene>
<accession>A0AAW0YFI4</accession>
<protein>
    <recommendedName>
        <fullName evidence="3">SKP1 component POZ domain-containing protein</fullName>
    </recommendedName>
</protein>
<evidence type="ECO:0008006" key="3">
    <source>
        <dbReference type="Google" id="ProtNLM"/>
    </source>
</evidence>
<dbReference type="Proteomes" id="UP001388673">
    <property type="component" value="Unassembled WGS sequence"/>
</dbReference>
<name>A0AAW0YFI4_9TREE</name>
<dbReference type="KEGG" id="kne:92183461"/>
<dbReference type="RefSeq" id="XP_066800298.1">
    <property type="nucleotide sequence ID" value="XM_066949290.1"/>
</dbReference>
<comment type="caution">
    <text evidence="1">The sequence shown here is derived from an EMBL/GenBank/DDBJ whole genome shotgun (WGS) entry which is preliminary data.</text>
</comment>
<evidence type="ECO:0000313" key="1">
    <source>
        <dbReference type="EMBL" id="KAK8845490.1"/>
    </source>
</evidence>
<dbReference type="GeneID" id="92183461"/>
<keyword evidence="2" id="KW-1185">Reference proteome</keyword>
<proteinExistence type="predicted"/>
<evidence type="ECO:0000313" key="2">
    <source>
        <dbReference type="Proteomes" id="UP001388673"/>
    </source>
</evidence>
<sequence>MASSTTATQPVAAPAHGPKMHYCHNRGDVSLRSSDGIVFKVESWRLARGSTVFKNMLELAPPLNDNNKRR</sequence>
<dbReference type="EMBL" id="JBCAWK010000012">
    <property type="protein sequence ID" value="KAK8845490.1"/>
    <property type="molecule type" value="Genomic_DNA"/>
</dbReference>
<organism evidence="1 2">
    <name type="scientific">Kwoniella newhampshirensis</name>
    <dbReference type="NCBI Taxonomy" id="1651941"/>
    <lineage>
        <taxon>Eukaryota</taxon>
        <taxon>Fungi</taxon>
        <taxon>Dikarya</taxon>
        <taxon>Basidiomycota</taxon>
        <taxon>Agaricomycotina</taxon>
        <taxon>Tremellomycetes</taxon>
        <taxon>Tremellales</taxon>
        <taxon>Cryptococcaceae</taxon>
        <taxon>Kwoniella</taxon>
    </lineage>
</organism>
<dbReference type="AlphaFoldDB" id="A0AAW0YFI4"/>